<evidence type="ECO:0000313" key="2">
    <source>
        <dbReference type="EMBL" id="ROV59661.1"/>
    </source>
</evidence>
<dbReference type="RefSeq" id="WP_123782368.1">
    <property type="nucleotide sequence ID" value="NZ_RKIK01000035.1"/>
</dbReference>
<dbReference type="EMBL" id="RKIK01000035">
    <property type="protein sequence ID" value="ROV59661.1"/>
    <property type="molecule type" value="Genomic_DNA"/>
</dbReference>
<reference evidence="2 3" key="1">
    <citation type="submission" date="2018-11" db="EMBL/GenBank/DDBJ databases">
        <title>Vibrio ponticus strain CAIM 1751 pathogenic for the snapper Lutjanus guttatus.</title>
        <authorList>
            <person name="Soto-Rodriguez S."/>
            <person name="Lozano-Olvera R."/>
            <person name="Gomez-Gil B."/>
        </authorList>
    </citation>
    <scope>NUCLEOTIDE SEQUENCE [LARGE SCALE GENOMIC DNA]</scope>
    <source>
        <strain evidence="2 3">CAIM 1751</strain>
    </source>
</reference>
<dbReference type="Proteomes" id="UP000278792">
    <property type="component" value="Unassembled WGS sequence"/>
</dbReference>
<evidence type="ECO:0000313" key="3">
    <source>
        <dbReference type="Proteomes" id="UP000278792"/>
    </source>
</evidence>
<evidence type="ECO:0000259" key="1">
    <source>
        <dbReference type="Pfam" id="PF03886"/>
    </source>
</evidence>
<name>A0A3N3DYS7_9VIBR</name>
<dbReference type="PROSITE" id="PS51257">
    <property type="entry name" value="PROKAR_LIPOPROTEIN"/>
    <property type="match status" value="1"/>
</dbReference>
<dbReference type="InterPro" id="IPR005586">
    <property type="entry name" value="ABC_trans_aux"/>
</dbReference>
<dbReference type="Gene3D" id="3.40.50.10610">
    <property type="entry name" value="ABC-type transport auxiliary lipoprotein component"/>
    <property type="match status" value="1"/>
</dbReference>
<dbReference type="SUPFAM" id="SSF159594">
    <property type="entry name" value="XCC0632-like"/>
    <property type="match status" value="1"/>
</dbReference>
<proteinExistence type="predicted"/>
<sequence>MKKLILVGLLLLGGCASNETISNQSYLLAESEQQPIASHSAPLLIVEVTIAPYLDTDGIIYRTSPTELVEARQHNWATDISDLVQARTIELLRENQTDYWPIDVDPALNLSNSQRLQVKLDRFNGSYSGNAEVAGEWALLDKSGAIVKGAAFKQSVPLERDGYQALVSALSDGLNISVIKIAQQL</sequence>
<comment type="caution">
    <text evidence="2">The sequence shown here is derived from an EMBL/GenBank/DDBJ whole genome shotgun (WGS) entry which is preliminary data.</text>
</comment>
<organism evidence="2 3">
    <name type="scientific">Vibrio ponticus</name>
    <dbReference type="NCBI Taxonomy" id="265668"/>
    <lineage>
        <taxon>Bacteria</taxon>
        <taxon>Pseudomonadati</taxon>
        <taxon>Pseudomonadota</taxon>
        <taxon>Gammaproteobacteria</taxon>
        <taxon>Vibrionales</taxon>
        <taxon>Vibrionaceae</taxon>
        <taxon>Vibrio</taxon>
    </lineage>
</organism>
<accession>A0A3N3DYS7</accession>
<gene>
    <name evidence="2" type="ORF">EGH82_12785</name>
</gene>
<dbReference type="Pfam" id="PF03886">
    <property type="entry name" value="ABC_trans_aux"/>
    <property type="match status" value="1"/>
</dbReference>
<dbReference type="AlphaFoldDB" id="A0A3N3DYS7"/>
<feature type="domain" description="ABC-type transport auxiliary lipoprotein component" evidence="1">
    <location>
        <begin position="26"/>
        <end position="175"/>
    </location>
</feature>
<protein>
    <recommendedName>
        <fullName evidence="1">ABC-type transport auxiliary lipoprotein component domain-containing protein</fullName>
    </recommendedName>
</protein>